<feature type="transmembrane region" description="Helical" evidence="1">
    <location>
        <begin position="85"/>
        <end position="103"/>
    </location>
</feature>
<organism evidence="2 3">
    <name type="scientific">Arachnia rubra</name>
    <dbReference type="NCBI Taxonomy" id="1547448"/>
    <lineage>
        <taxon>Bacteria</taxon>
        <taxon>Bacillati</taxon>
        <taxon>Actinomycetota</taxon>
        <taxon>Actinomycetes</taxon>
        <taxon>Propionibacteriales</taxon>
        <taxon>Propionibacteriaceae</taxon>
        <taxon>Arachnia</taxon>
    </lineage>
</organism>
<accession>A0ABX7Y1U3</accession>
<protein>
    <submittedName>
        <fullName evidence="2">Uncharacterized protein</fullName>
    </submittedName>
</protein>
<keyword evidence="3" id="KW-1185">Reference proteome</keyword>
<evidence type="ECO:0000313" key="3">
    <source>
        <dbReference type="Proteomes" id="UP000678513"/>
    </source>
</evidence>
<keyword evidence="1" id="KW-0812">Transmembrane</keyword>
<name>A0ABX7Y1U3_9ACTN</name>
<evidence type="ECO:0000313" key="2">
    <source>
        <dbReference type="EMBL" id="QUC06855.1"/>
    </source>
</evidence>
<gene>
    <name evidence="2" type="ORF">J5A65_07605</name>
</gene>
<sequence length="119" mass="13024">MAQFTAAAKRYSNRHGPQHAAAITWLIRLILILLLCWSLFAFLFWTPLGTPVQPRHWLAASLGGAMVTTLQQLAGLLIGFFTVNLAAVVFGPMIVGMVLFQPAGDDCASLLSLGWRTQR</sequence>
<dbReference type="RefSeq" id="WP_212320864.1">
    <property type="nucleotide sequence ID" value="NZ_AP024463.1"/>
</dbReference>
<keyword evidence="1" id="KW-1133">Transmembrane helix</keyword>
<proteinExistence type="predicted"/>
<reference evidence="2 3" key="1">
    <citation type="submission" date="2021-03" db="EMBL/GenBank/DDBJ databases">
        <title>Human Oral Microbial Genomes.</title>
        <authorList>
            <person name="Johnston C.D."/>
            <person name="Chen T."/>
            <person name="Dewhirst F.E."/>
        </authorList>
    </citation>
    <scope>NUCLEOTIDE SEQUENCE [LARGE SCALE GENOMIC DNA]</scope>
    <source>
        <strain evidence="2 3">DSMZ 100122</strain>
    </source>
</reference>
<keyword evidence="1" id="KW-0472">Membrane</keyword>
<dbReference type="EMBL" id="CP072384">
    <property type="protein sequence ID" value="QUC06855.1"/>
    <property type="molecule type" value="Genomic_DNA"/>
</dbReference>
<feature type="transmembrane region" description="Helical" evidence="1">
    <location>
        <begin position="20"/>
        <end position="45"/>
    </location>
</feature>
<evidence type="ECO:0000256" key="1">
    <source>
        <dbReference type="SAM" id="Phobius"/>
    </source>
</evidence>
<dbReference type="Proteomes" id="UP000678513">
    <property type="component" value="Chromosome"/>
</dbReference>